<dbReference type="PANTHER" id="PTHR45626:SF51">
    <property type="entry name" value="SNF2-RELATED DOMAIN-CONTAINING PROTEIN"/>
    <property type="match status" value="1"/>
</dbReference>
<proteinExistence type="predicted"/>
<dbReference type="InterPro" id="IPR027417">
    <property type="entry name" value="P-loop_NTPase"/>
</dbReference>
<evidence type="ECO:0000256" key="2">
    <source>
        <dbReference type="ARBA" id="ARBA00022801"/>
    </source>
</evidence>
<dbReference type="InterPro" id="IPR038718">
    <property type="entry name" value="SNF2-like_sf"/>
</dbReference>
<dbReference type="PROSITE" id="PS51194">
    <property type="entry name" value="HELICASE_CTER"/>
    <property type="match status" value="1"/>
</dbReference>
<dbReference type="GeneID" id="63838398"/>
<accession>A0A9P4YA83</accession>
<dbReference type="Pfam" id="PF00176">
    <property type="entry name" value="SNF2-rel_dom"/>
    <property type="match status" value="1"/>
</dbReference>
<dbReference type="EMBL" id="MU032345">
    <property type="protein sequence ID" value="KAF3769343.1"/>
    <property type="molecule type" value="Genomic_DNA"/>
</dbReference>
<dbReference type="Pfam" id="PF00271">
    <property type="entry name" value="Helicase_C"/>
    <property type="match status" value="1"/>
</dbReference>
<evidence type="ECO:0000256" key="3">
    <source>
        <dbReference type="ARBA" id="ARBA00022840"/>
    </source>
</evidence>
<name>A0A9P4YA83_CRYP1</name>
<feature type="domain" description="Helicase C-terminal" evidence="5">
    <location>
        <begin position="824"/>
        <end position="968"/>
    </location>
</feature>
<keyword evidence="2" id="KW-0378">Hydrolase</keyword>
<evidence type="ECO:0000256" key="1">
    <source>
        <dbReference type="ARBA" id="ARBA00022741"/>
    </source>
</evidence>
<dbReference type="GO" id="GO:0006281">
    <property type="term" value="P:DNA repair"/>
    <property type="evidence" value="ECO:0007669"/>
    <property type="project" value="TreeGrafter"/>
</dbReference>
<keyword evidence="3" id="KW-0067">ATP-binding</keyword>
<dbReference type="InterPro" id="IPR049730">
    <property type="entry name" value="SNF2/RAD54-like_C"/>
</dbReference>
<dbReference type="SUPFAM" id="SSF52540">
    <property type="entry name" value="P-loop containing nucleoside triphosphate hydrolases"/>
    <property type="match status" value="2"/>
</dbReference>
<dbReference type="Proteomes" id="UP000803844">
    <property type="component" value="Unassembled WGS sequence"/>
</dbReference>
<dbReference type="Gene3D" id="3.40.50.300">
    <property type="entry name" value="P-loop containing nucleotide triphosphate hydrolases"/>
    <property type="match status" value="1"/>
</dbReference>
<dbReference type="RefSeq" id="XP_040780304.1">
    <property type="nucleotide sequence ID" value="XM_040921269.1"/>
</dbReference>
<dbReference type="CDD" id="cd18793">
    <property type="entry name" value="SF2_C_SNF"/>
    <property type="match status" value="1"/>
</dbReference>
<dbReference type="GO" id="GO:0008094">
    <property type="term" value="F:ATP-dependent activity, acting on DNA"/>
    <property type="evidence" value="ECO:0007669"/>
    <property type="project" value="TreeGrafter"/>
</dbReference>
<dbReference type="PANTHER" id="PTHR45626">
    <property type="entry name" value="TRANSCRIPTION TERMINATION FACTOR 2-RELATED"/>
    <property type="match status" value="1"/>
</dbReference>
<evidence type="ECO:0000313" key="7">
    <source>
        <dbReference type="Proteomes" id="UP000803844"/>
    </source>
</evidence>
<dbReference type="OrthoDB" id="2801544at2759"/>
<dbReference type="InterPro" id="IPR014001">
    <property type="entry name" value="Helicase_ATP-bd"/>
</dbReference>
<dbReference type="SMART" id="SM00487">
    <property type="entry name" value="DEXDc"/>
    <property type="match status" value="1"/>
</dbReference>
<evidence type="ECO:0000259" key="5">
    <source>
        <dbReference type="PROSITE" id="PS51194"/>
    </source>
</evidence>
<dbReference type="InterPro" id="IPR000330">
    <property type="entry name" value="SNF2_N"/>
</dbReference>
<dbReference type="AlphaFoldDB" id="A0A9P4YA83"/>
<dbReference type="Gene3D" id="3.40.50.10810">
    <property type="entry name" value="Tandem AAA-ATPase domain"/>
    <property type="match status" value="2"/>
</dbReference>
<organism evidence="6 7">
    <name type="scientific">Cryphonectria parasitica (strain ATCC 38755 / EP155)</name>
    <dbReference type="NCBI Taxonomy" id="660469"/>
    <lineage>
        <taxon>Eukaryota</taxon>
        <taxon>Fungi</taxon>
        <taxon>Dikarya</taxon>
        <taxon>Ascomycota</taxon>
        <taxon>Pezizomycotina</taxon>
        <taxon>Sordariomycetes</taxon>
        <taxon>Sordariomycetidae</taxon>
        <taxon>Diaporthales</taxon>
        <taxon>Cryphonectriaceae</taxon>
        <taxon>Cryphonectria-Endothia species complex</taxon>
        <taxon>Cryphonectria</taxon>
    </lineage>
</organism>
<keyword evidence="1" id="KW-0547">Nucleotide-binding</keyword>
<gene>
    <name evidence="6" type="ORF">M406DRAFT_337575</name>
</gene>
<comment type="caution">
    <text evidence="6">The sequence shown here is derived from an EMBL/GenBank/DDBJ whole genome shotgun (WGS) entry which is preliminary data.</text>
</comment>
<dbReference type="InterPro" id="IPR050628">
    <property type="entry name" value="SNF2_RAD54_helicase_TF"/>
</dbReference>
<dbReference type="GO" id="GO:0016787">
    <property type="term" value="F:hydrolase activity"/>
    <property type="evidence" value="ECO:0007669"/>
    <property type="project" value="UniProtKB-KW"/>
</dbReference>
<reference evidence="6" key="1">
    <citation type="journal article" date="2020" name="Phytopathology">
        <title>Genome sequence of the chestnut blight fungus Cryphonectria parasitica EP155: A fundamental resource for an archetypical invasive plant pathogen.</title>
        <authorList>
            <person name="Crouch J.A."/>
            <person name="Dawe A."/>
            <person name="Aerts A."/>
            <person name="Barry K."/>
            <person name="Churchill A.C.L."/>
            <person name="Grimwood J."/>
            <person name="Hillman B."/>
            <person name="Milgroom M.G."/>
            <person name="Pangilinan J."/>
            <person name="Smith M."/>
            <person name="Salamov A."/>
            <person name="Schmutz J."/>
            <person name="Yadav J."/>
            <person name="Grigoriev I.V."/>
            <person name="Nuss D."/>
        </authorList>
    </citation>
    <scope>NUCLEOTIDE SEQUENCE</scope>
    <source>
        <strain evidence="6">EP155</strain>
    </source>
</reference>
<dbReference type="GO" id="GO:0005524">
    <property type="term" value="F:ATP binding"/>
    <property type="evidence" value="ECO:0007669"/>
    <property type="project" value="UniProtKB-KW"/>
</dbReference>
<dbReference type="InterPro" id="IPR001650">
    <property type="entry name" value="Helicase_C-like"/>
</dbReference>
<dbReference type="GO" id="GO:0005634">
    <property type="term" value="C:nucleus"/>
    <property type="evidence" value="ECO:0007669"/>
    <property type="project" value="TreeGrafter"/>
</dbReference>
<keyword evidence="7" id="KW-1185">Reference proteome</keyword>
<evidence type="ECO:0000313" key="6">
    <source>
        <dbReference type="EMBL" id="KAF3769343.1"/>
    </source>
</evidence>
<sequence length="1081" mass="121541">MTMTNRPHEPYIPIGCLRYPLEQRDELSRQFEELSSDSDDVTYGVTRVYLLADDAENGRISRSNQALRRKKLDLLARLDFSPATWKGLSSHDETSLYPPFAPRAQAEAASVEGDMSLLKMFNTIPSPRPDVQSIQDDLARAVMSDLLASTVDGLLTEMYPYQCRSAALMHQREVEPGQTLDPRLVEVLDQHDTSFYYNAVTGDVLREPKYYEAVRGGILAEQMGAGKTLICLALIVATRNQPAAVPDLYQGNNITTRPRVGSLLDMAAAVATKHACPWKSYIDQRQTNCIRAIMRNPGWYYLPRPESRRVSREPKKNAEPFKIYLSHATLIIVPTNLLEQWVQEISKHTRGLDVCIMKTKSMPSIPSVEALRRCDILLFSVQCFQKVWEVSRRPELDGSWTFDCSLGLVHFKRCIVDEGHMFGNVKLGGSKTGLLQALDSLNISSRWIVTGTPSKGLFGMEEGTGSDTRLSASSAKQERRDIERIGSIATFYLKARPWSNAPHEHGDTPARWDAYMMPVKSASTSSVSRICLRSTFNSLIIRHQLSEVVHILPDVDARIVKLEGSYQDKLSVNLFSMMIIFNAVQSQRTDQDYFFHAQNRKSLLQLVHNLRQASFFGGSFFSVEEIKKALQTAKEFLDKEDVMVSEADRELLRAAIDFGTIAAENKIKHVANLFHEMPIYVRGFPGSNGSAWSMDGNGHADLVCTNWKLMITAQKLLRPFFDSSEELNTYLNSGLFVSRGNVEREQEMRQAQPAGKSKVDTTLAGNTKLGEDHIGPRKRHSVSVKTKIADDGIPTPSQTPEAIEIAAPLARTRLVSTTSAKLSYLVDAIIAHQKEEQMIVFYENDNVAWYLAGILEMLQVHHLIYAKGITAERRAQYVSTFNHSTKFRVLLMDISQAAFGLDMRSASRVYFISPVLNPQVEAQAIGRARRISQQKRVTVETLVLRDSLEEVIVERKGNMTQAEHRNLKTILDDRPIYEWILNAKIYPLPDVLVEDGPAQMAPLKTPQYIFGREFGREQSNPDEDILLEDPRGNEHYVDSYEGEVKIRSCAKGTPSVPQEQDELTCAESTAATWEEGSLCSG</sequence>
<evidence type="ECO:0000256" key="4">
    <source>
        <dbReference type="SAM" id="MobiDB-lite"/>
    </source>
</evidence>
<protein>
    <recommendedName>
        <fullName evidence="5">Helicase C-terminal domain-containing protein</fullName>
    </recommendedName>
</protein>
<feature type="region of interest" description="Disordered" evidence="4">
    <location>
        <begin position="749"/>
        <end position="775"/>
    </location>
</feature>